<evidence type="ECO:0000256" key="8">
    <source>
        <dbReference type="ARBA" id="ARBA00022932"/>
    </source>
</evidence>
<evidence type="ECO:0000256" key="12">
    <source>
        <dbReference type="SAM" id="MobiDB-lite"/>
    </source>
</evidence>
<dbReference type="GO" id="GO:0015074">
    <property type="term" value="P:DNA integration"/>
    <property type="evidence" value="ECO:0007669"/>
    <property type="project" value="UniProtKB-KW"/>
</dbReference>
<evidence type="ECO:0000256" key="3">
    <source>
        <dbReference type="ARBA" id="ARBA00022750"/>
    </source>
</evidence>
<keyword evidence="7" id="KW-0695">RNA-directed DNA polymerase</keyword>
<dbReference type="SUPFAM" id="SSF53098">
    <property type="entry name" value="Ribonuclease H-like"/>
    <property type="match status" value="1"/>
</dbReference>
<feature type="region of interest" description="Disordered" evidence="12">
    <location>
        <begin position="550"/>
        <end position="573"/>
    </location>
</feature>
<keyword evidence="8" id="KW-0808">Transferase</keyword>
<dbReference type="GO" id="GO:0003964">
    <property type="term" value="F:RNA-directed DNA polymerase activity"/>
    <property type="evidence" value="ECO:0007669"/>
    <property type="project" value="UniProtKB-KW"/>
</dbReference>
<dbReference type="Proteomes" id="UP001239994">
    <property type="component" value="Unassembled WGS sequence"/>
</dbReference>
<dbReference type="PANTHER" id="PTHR37984">
    <property type="entry name" value="PROTEIN CBG26694"/>
    <property type="match status" value="1"/>
</dbReference>
<dbReference type="Pfam" id="PF17921">
    <property type="entry name" value="Integrase_H2C2"/>
    <property type="match status" value="1"/>
</dbReference>
<dbReference type="InterPro" id="IPR036397">
    <property type="entry name" value="RNaseH_sf"/>
</dbReference>
<accession>A0AAD8Z3Z5</accession>
<dbReference type="InterPro" id="IPR007110">
    <property type="entry name" value="Ig-like_dom"/>
</dbReference>
<dbReference type="Gene3D" id="1.10.340.70">
    <property type="match status" value="1"/>
</dbReference>
<keyword evidence="5" id="KW-0460">Magnesium</keyword>
<dbReference type="InterPro" id="IPR050951">
    <property type="entry name" value="Retrovirus_Pol_polyprotein"/>
</dbReference>
<evidence type="ECO:0000313" key="14">
    <source>
        <dbReference type="EMBL" id="KAK1792066.1"/>
    </source>
</evidence>
<evidence type="ECO:0000256" key="7">
    <source>
        <dbReference type="ARBA" id="ARBA00022918"/>
    </source>
</evidence>
<dbReference type="InterPro" id="IPR013783">
    <property type="entry name" value="Ig-like_fold"/>
</dbReference>
<feature type="region of interest" description="Disordered" evidence="12">
    <location>
        <begin position="30"/>
        <end position="63"/>
    </location>
</feature>
<gene>
    <name evidence="14" type="ORF">P4O66_001843</name>
</gene>
<feature type="domain" description="Ig-like" evidence="13">
    <location>
        <begin position="94"/>
        <end position="220"/>
    </location>
</feature>
<dbReference type="SUPFAM" id="SSF48726">
    <property type="entry name" value="Immunoglobulin"/>
    <property type="match status" value="1"/>
</dbReference>
<dbReference type="Gene3D" id="3.30.420.10">
    <property type="entry name" value="Ribonuclease H-like superfamily/Ribonuclease H"/>
    <property type="match status" value="1"/>
</dbReference>
<protein>
    <recommendedName>
        <fullName evidence="11">Gypsy retrotransposon integrase-like protein 1</fullName>
    </recommendedName>
</protein>
<dbReference type="Gene3D" id="2.60.40.10">
    <property type="entry name" value="Immunoglobulins"/>
    <property type="match status" value="1"/>
</dbReference>
<evidence type="ECO:0000256" key="4">
    <source>
        <dbReference type="ARBA" id="ARBA00022801"/>
    </source>
</evidence>
<keyword evidence="3" id="KW-0064">Aspartyl protease</keyword>
<keyword evidence="8" id="KW-0239">DNA-directed DNA polymerase</keyword>
<dbReference type="InterPro" id="IPR041588">
    <property type="entry name" value="Integrase_H2C2"/>
</dbReference>
<dbReference type="Pfam" id="PF07686">
    <property type="entry name" value="V-set"/>
    <property type="match status" value="1"/>
</dbReference>
<keyword evidence="2" id="KW-0479">Metal-binding</keyword>
<dbReference type="GO" id="GO:0006310">
    <property type="term" value="P:DNA recombination"/>
    <property type="evidence" value="ECO:0007669"/>
    <property type="project" value="UniProtKB-KW"/>
</dbReference>
<dbReference type="Pfam" id="PF24626">
    <property type="entry name" value="SH3_Tf2-1"/>
    <property type="match status" value="1"/>
</dbReference>
<dbReference type="PANTHER" id="PTHR37984:SF5">
    <property type="entry name" value="PROTEIN NYNRIN-LIKE"/>
    <property type="match status" value="1"/>
</dbReference>
<evidence type="ECO:0000256" key="10">
    <source>
        <dbReference type="ARBA" id="ARBA00023172"/>
    </source>
</evidence>
<dbReference type="InterPro" id="IPR003599">
    <property type="entry name" value="Ig_sub"/>
</dbReference>
<evidence type="ECO:0000259" key="13">
    <source>
        <dbReference type="PROSITE" id="PS50835"/>
    </source>
</evidence>
<dbReference type="GO" id="GO:0046872">
    <property type="term" value="F:metal ion binding"/>
    <property type="evidence" value="ECO:0007669"/>
    <property type="project" value="UniProtKB-KW"/>
</dbReference>
<reference evidence="14" key="1">
    <citation type="submission" date="2023-03" db="EMBL/GenBank/DDBJ databases">
        <title>Electrophorus voltai genome.</title>
        <authorList>
            <person name="Bian C."/>
        </authorList>
    </citation>
    <scope>NUCLEOTIDE SEQUENCE</scope>
    <source>
        <strain evidence="14">CB-2022</strain>
        <tissue evidence="14">Muscle</tissue>
    </source>
</reference>
<evidence type="ECO:0000256" key="9">
    <source>
        <dbReference type="ARBA" id="ARBA00023125"/>
    </source>
</evidence>
<dbReference type="InterPro" id="IPR036179">
    <property type="entry name" value="Ig-like_dom_sf"/>
</dbReference>
<keyword evidence="8" id="KW-0548">Nucleotidyltransferase</keyword>
<evidence type="ECO:0000256" key="11">
    <source>
        <dbReference type="ARBA" id="ARBA00039658"/>
    </source>
</evidence>
<keyword evidence="15" id="KW-1185">Reference proteome</keyword>
<dbReference type="InterPro" id="IPR056924">
    <property type="entry name" value="SH3_Tf2-1"/>
</dbReference>
<dbReference type="InterPro" id="IPR012337">
    <property type="entry name" value="RNaseH-like_sf"/>
</dbReference>
<dbReference type="GO" id="GO:0003887">
    <property type="term" value="F:DNA-directed DNA polymerase activity"/>
    <property type="evidence" value="ECO:0007669"/>
    <property type="project" value="UniProtKB-KW"/>
</dbReference>
<sequence length="573" mass="63356">MLARFPRGLFLTSRPLFSLRISVGHLGSGVRDSLREKGSGDVRDEKSEQSGKCGQSSRDGSRPHRRHLEFNLSLYICRPEFFMPHFSRGGNKQPNKTRLCSSDFSTYSDVAFSGQKRSSGAEVEIRVIRGQNVTLLCDCEIHRGSNIAWFRNCSHSYQPTLKLPPEPSRYSLKWNDTDKTHHLEITAITESDQGVYYCARDTDDIYYYGNKTTRLSVIVTASGFTAPVTEALDGGPVGSGYITHITPWTGGEDLEGKRTLMPVLPSSCFLWSLIWEIDKQIEAANPHPQCPPSRLYTPPKLRDSLITWTHASMGTGHPGSTRTAQLLGACFWWPALNKDAAKRGVLLPQFGLTEDIVSDRGSQFSLQVWKELLGKLNITVGLMSGYHPKANGQWCQCNERVWEETHQHLCKAVPAYTREADRRRGETPQYEMGQKVWVATKDSRAGPTGKLVVKYAGPYAITGRVNNVTYKVGLPGSSQASRAFHVSALKLVAEGPLVEESGVSEPPSPPLETEGGPAYRVQTLLDSPSPVGESSECEWRVVPSVTLVHSPNGLREEAPPLPCVSLQGEKAFP</sequence>
<organism evidence="14 15">
    <name type="scientific">Electrophorus voltai</name>
    <dbReference type="NCBI Taxonomy" id="2609070"/>
    <lineage>
        <taxon>Eukaryota</taxon>
        <taxon>Metazoa</taxon>
        <taxon>Chordata</taxon>
        <taxon>Craniata</taxon>
        <taxon>Vertebrata</taxon>
        <taxon>Euteleostomi</taxon>
        <taxon>Actinopterygii</taxon>
        <taxon>Neopterygii</taxon>
        <taxon>Teleostei</taxon>
        <taxon>Ostariophysi</taxon>
        <taxon>Gymnotiformes</taxon>
        <taxon>Gymnotoidei</taxon>
        <taxon>Gymnotidae</taxon>
        <taxon>Electrophorus</taxon>
    </lineage>
</organism>
<keyword evidence="10" id="KW-0233">DNA recombination</keyword>
<name>A0AAD8Z3Z5_9TELE</name>
<evidence type="ECO:0000313" key="15">
    <source>
        <dbReference type="Proteomes" id="UP001239994"/>
    </source>
</evidence>
<keyword evidence="1" id="KW-0645">Protease</keyword>
<dbReference type="GO" id="GO:0006508">
    <property type="term" value="P:proteolysis"/>
    <property type="evidence" value="ECO:0007669"/>
    <property type="project" value="UniProtKB-KW"/>
</dbReference>
<dbReference type="EMBL" id="JAROKS010000019">
    <property type="protein sequence ID" value="KAK1792066.1"/>
    <property type="molecule type" value="Genomic_DNA"/>
</dbReference>
<dbReference type="SMART" id="SM00409">
    <property type="entry name" value="IG"/>
    <property type="match status" value="1"/>
</dbReference>
<dbReference type="AlphaFoldDB" id="A0AAD8Z3Z5"/>
<dbReference type="PROSITE" id="PS50835">
    <property type="entry name" value="IG_LIKE"/>
    <property type="match status" value="1"/>
</dbReference>
<keyword evidence="9" id="KW-0238">DNA-binding</keyword>
<evidence type="ECO:0000256" key="5">
    <source>
        <dbReference type="ARBA" id="ARBA00022842"/>
    </source>
</evidence>
<dbReference type="InterPro" id="IPR013106">
    <property type="entry name" value="Ig_V-set"/>
</dbReference>
<feature type="compositionally biased region" description="Basic and acidic residues" evidence="12">
    <location>
        <begin position="32"/>
        <end position="49"/>
    </location>
</feature>
<dbReference type="GO" id="GO:0004190">
    <property type="term" value="F:aspartic-type endopeptidase activity"/>
    <property type="evidence" value="ECO:0007669"/>
    <property type="project" value="UniProtKB-KW"/>
</dbReference>
<dbReference type="GO" id="GO:0003677">
    <property type="term" value="F:DNA binding"/>
    <property type="evidence" value="ECO:0007669"/>
    <property type="project" value="UniProtKB-KW"/>
</dbReference>
<evidence type="ECO:0000256" key="1">
    <source>
        <dbReference type="ARBA" id="ARBA00022670"/>
    </source>
</evidence>
<keyword evidence="6" id="KW-0229">DNA integration</keyword>
<keyword evidence="4" id="KW-0378">Hydrolase</keyword>
<proteinExistence type="predicted"/>
<evidence type="ECO:0000256" key="2">
    <source>
        <dbReference type="ARBA" id="ARBA00022723"/>
    </source>
</evidence>
<evidence type="ECO:0000256" key="6">
    <source>
        <dbReference type="ARBA" id="ARBA00022908"/>
    </source>
</evidence>
<comment type="caution">
    <text evidence="14">The sequence shown here is derived from an EMBL/GenBank/DDBJ whole genome shotgun (WGS) entry which is preliminary data.</text>
</comment>